<dbReference type="WBParaSite" id="GPUH_0001212101-mRNA-1">
    <property type="protein sequence ID" value="GPUH_0001212101-mRNA-1"/>
    <property type="gene ID" value="GPUH_0001212101"/>
</dbReference>
<evidence type="ECO:0000313" key="2">
    <source>
        <dbReference type="WBParaSite" id="GPUH_0001212101-mRNA-1"/>
    </source>
</evidence>
<proteinExistence type="predicted"/>
<sequence>LVDSSTEKPKWRTINVKELEAFIWEKLGWDPKYLEQQTHKSLLKWNDYLNPAAGGCGQSYQMHITSFAHSLHKSEADQRLTPTARSQGPALPDSCTSSESTTNDKTASVTKVAVTVKNPRKRKSSVRVRAGKKKDSKNTSKKNTKNSKKAKNTRCAAAGAGEELKLSEESCASDAD</sequence>
<feature type="region of interest" description="Disordered" evidence="1">
    <location>
        <begin position="72"/>
        <end position="176"/>
    </location>
</feature>
<organism evidence="2">
    <name type="scientific">Gongylonema pulchrum</name>
    <dbReference type="NCBI Taxonomy" id="637853"/>
    <lineage>
        <taxon>Eukaryota</taxon>
        <taxon>Metazoa</taxon>
        <taxon>Ecdysozoa</taxon>
        <taxon>Nematoda</taxon>
        <taxon>Chromadorea</taxon>
        <taxon>Rhabditida</taxon>
        <taxon>Spirurina</taxon>
        <taxon>Spiruromorpha</taxon>
        <taxon>Spiruroidea</taxon>
        <taxon>Gongylonematidae</taxon>
        <taxon>Gongylonema</taxon>
    </lineage>
</organism>
<reference evidence="2" key="1">
    <citation type="submission" date="2016-06" db="UniProtKB">
        <authorList>
            <consortium name="WormBaseParasite"/>
        </authorList>
    </citation>
    <scope>IDENTIFICATION</scope>
</reference>
<dbReference type="AlphaFoldDB" id="A0A183DTR6"/>
<protein>
    <submittedName>
        <fullName evidence="2">Chromatin modification-related protein eaf7</fullName>
    </submittedName>
</protein>
<accession>A0A183DTR6</accession>
<feature type="compositionally biased region" description="Polar residues" evidence="1">
    <location>
        <begin position="94"/>
        <end position="104"/>
    </location>
</feature>
<evidence type="ECO:0000256" key="1">
    <source>
        <dbReference type="SAM" id="MobiDB-lite"/>
    </source>
</evidence>
<feature type="compositionally biased region" description="Basic residues" evidence="1">
    <location>
        <begin position="118"/>
        <end position="152"/>
    </location>
</feature>
<name>A0A183DTR6_9BILA</name>
<feature type="compositionally biased region" description="Low complexity" evidence="1">
    <location>
        <begin position="105"/>
        <end position="117"/>
    </location>
</feature>